<reference evidence="2" key="1">
    <citation type="submission" date="2022-11" db="EMBL/GenBank/DDBJ databases">
        <authorList>
            <person name="Morgan W.R."/>
            <person name="Tartar A."/>
        </authorList>
    </citation>
    <scope>NUCLEOTIDE SEQUENCE</scope>
    <source>
        <strain evidence="2">ARSEF 373</strain>
    </source>
</reference>
<evidence type="ECO:0000313" key="3">
    <source>
        <dbReference type="Proteomes" id="UP001146120"/>
    </source>
</evidence>
<keyword evidence="3" id="KW-1185">Reference proteome</keyword>
<feature type="transmembrane region" description="Helical" evidence="1">
    <location>
        <begin position="64"/>
        <end position="84"/>
    </location>
</feature>
<proteinExistence type="predicted"/>
<comment type="caution">
    <text evidence="2">The sequence shown here is derived from an EMBL/GenBank/DDBJ whole genome shotgun (WGS) entry which is preliminary data.</text>
</comment>
<feature type="transmembrane region" description="Helical" evidence="1">
    <location>
        <begin position="20"/>
        <end position="44"/>
    </location>
</feature>
<dbReference type="Proteomes" id="UP001146120">
    <property type="component" value="Unassembled WGS sequence"/>
</dbReference>
<protein>
    <submittedName>
        <fullName evidence="2">Uncharacterized protein</fullName>
    </submittedName>
</protein>
<organism evidence="2 3">
    <name type="scientific">Lagenidium giganteum</name>
    <dbReference type="NCBI Taxonomy" id="4803"/>
    <lineage>
        <taxon>Eukaryota</taxon>
        <taxon>Sar</taxon>
        <taxon>Stramenopiles</taxon>
        <taxon>Oomycota</taxon>
        <taxon>Peronosporomycetes</taxon>
        <taxon>Pythiales</taxon>
        <taxon>Pythiaceae</taxon>
    </lineage>
</organism>
<dbReference type="EMBL" id="DAKRPA010000079">
    <property type="protein sequence ID" value="DAZ99681.1"/>
    <property type="molecule type" value="Genomic_DNA"/>
</dbReference>
<name>A0AAV2Z2G4_9STRA</name>
<keyword evidence="1" id="KW-0472">Membrane</keyword>
<sequence>MATELQKRSLGGFISNNYGWTFNLLATHAMFWAVGFPLVLDYGYSNDNYDEKGAIPSGAEGSGAFVVTLFVCALCTLIYVLRFASYMSGKSLD</sequence>
<gene>
    <name evidence="2" type="ORF">N0F65_001918</name>
</gene>
<keyword evidence="1" id="KW-0812">Transmembrane</keyword>
<evidence type="ECO:0000256" key="1">
    <source>
        <dbReference type="SAM" id="Phobius"/>
    </source>
</evidence>
<reference evidence="2" key="2">
    <citation type="journal article" date="2023" name="Microbiol Resour">
        <title>Decontamination and Annotation of the Draft Genome Sequence of the Oomycete Lagenidium giganteum ARSEF 373.</title>
        <authorList>
            <person name="Morgan W.R."/>
            <person name="Tartar A."/>
        </authorList>
    </citation>
    <scope>NUCLEOTIDE SEQUENCE</scope>
    <source>
        <strain evidence="2">ARSEF 373</strain>
    </source>
</reference>
<dbReference type="AlphaFoldDB" id="A0AAV2Z2G4"/>
<evidence type="ECO:0000313" key="2">
    <source>
        <dbReference type="EMBL" id="DAZ99681.1"/>
    </source>
</evidence>
<keyword evidence="1" id="KW-1133">Transmembrane helix</keyword>
<accession>A0AAV2Z2G4</accession>